<dbReference type="Proteomes" id="UP000767291">
    <property type="component" value="Unassembled WGS sequence"/>
</dbReference>
<evidence type="ECO:0000256" key="1">
    <source>
        <dbReference type="ARBA" id="ARBA00004651"/>
    </source>
</evidence>
<feature type="transmembrane region" description="Helical" evidence="9">
    <location>
        <begin position="317"/>
        <end position="337"/>
    </location>
</feature>
<evidence type="ECO:0000313" key="10">
    <source>
        <dbReference type="EMBL" id="MBP1854554.1"/>
    </source>
</evidence>
<feature type="transmembrane region" description="Helical" evidence="9">
    <location>
        <begin position="150"/>
        <end position="168"/>
    </location>
</feature>
<feature type="transmembrane region" description="Helical" evidence="9">
    <location>
        <begin position="404"/>
        <end position="422"/>
    </location>
</feature>
<evidence type="ECO:0000256" key="6">
    <source>
        <dbReference type="ARBA" id="ARBA00022970"/>
    </source>
</evidence>
<sequence>METTSVRGKDVIVFGFALFAMFFGAGNLIFPPYLGIITGPEWLTGFIGFTLADAGLALLAVMATTRFNGDVNKMFERCGRKLGIVIACADILCIGPFLAIPRTGATTFEMGITPLFGNSIPVLAFCIVFFILTYILTIKPSKVVDIVGQYLTPALFIALTVIIIKGIVDPIGPIVDKPMIDGVFAEGIGQGYQTMDAFAAIALASVLIVSLNEKGYKGSKVKLKAILVSGIVACVGLALVYGGLCFLGATVSTMNDVNAVQTQVIVNITFQLLGSVGKSILAIAVALACLTTSIGLTSATGQYFAKLTNGKVTYEKVVLAVCIFSAVVASMGVGNIIKLASPVLSVVYPPSIVLIILAFFTEKIKNDNVFKFSVYMSLVVSIATVLTTYGVSIPILKVLPFESLGFNWVVPVIIAGIIGNFVPSKSQQREYVIEEA</sequence>
<feature type="transmembrane region" description="Helical" evidence="9">
    <location>
        <begin position="280"/>
        <end position="305"/>
    </location>
</feature>
<proteinExistence type="inferred from homology"/>
<evidence type="ECO:0000256" key="7">
    <source>
        <dbReference type="ARBA" id="ARBA00022989"/>
    </source>
</evidence>
<dbReference type="EMBL" id="JAGGJX010000001">
    <property type="protein sequence ID" value="MBP1854554.1"/>
    <property type="molecule type" value="Genomic_DNA"/>
</dbReference>
<feature type="transmembrane region" description="Helical" evidence="9">
    <location>
        <begin position="343"/>
        <end position="360"/>
    </location>
</feature>
<name>A0ABS4E9E8_9FIRM</name>
<dbReference type="NCBIfam" id="TIGR00796">
    <property type="entry name" value="livcs"/>
    <property type="match status" value="1"/>
</dbReference>
<feature type="transmembrane region" description="Helical" evidence="9">
    <location>
        <begin position="188"/>
        <end position="211"/>
    </location>
</feature>
<keyword evidence="4" id="KW-1003">Cell membrane</keyword>
<gene>
    <name evidence="10" type="ORF">J2Z43_000944</name>
</gene>
<feature type="transmembrane region" description="Helical" evidence="9">
    <location>
        <begin position="42"/>
        <end position="61"/>
    </location>
</feature>
<evidence type="ECO:0000256" key="5">
    <source>
        <dbReference type="ARBA" id="ARBA00022692"/>
    </source>
</evidence>
<evidence type="ECO:0000256" key="8">
    <source>
        <dbReference type="ARBA" id="ARBA00023136"/>
    </source>
</evidence>
<keyword evidence="3 9" id="KW-0813">Transport</keyword>
<evidence type="ECO:0000256" key="9">
    <source>
        <dbReference type="RuleBase" id="RU362122"/>
    </source>
</evidence>
<feature type="transmembrane region" description="Helical" evidence="9">
    <location>
        <begin position="223"/>
        <end position="249"/>
    </location>
</feature>
<evidence type="ECO:0000256" key="4">
    <source>
        <dbReference type="ARBA" id="ARBA00022475"/>
    </source>
</evidence>
<keyword evidence="5 9" id="KW-0812">Transmembrane</keyword>
<comment type="similarity">
    <text evidence="2 9">Belongs to the branched chain amino acid transporter family.</text>
</comment>
<comment type="subcellular location">
    <subcellularLocation>
        <location evidence="1 9">Cell membrane</location>
        <topology evidence="1 9">Multi-pass membrane protein</topology>
    </subcellularLocation>
</comment>
<reference evidence="10 11" key="1">
    <citation type="submission" date="2021-03" db="EMBL/GenBank/DDBJ databases">
        <title>Genomic Encyclopedia of Type Strains, Phase IV (KMG-IV): sequencing the most valuable type-strain genomes for metagenomic binning, comparative biology and taxonomic classification.</title>
        <authorList>
            <person name="Goeker M."/>
        </authorList>
    </citation>
    <scope>NUCLEOTIDE SEQUENCE [LARGE SCALE GENOMIC DNA]</scope>
    <source>
        <strain evidence="10 11">DSM 1289</strain>
    </source>
</reference>
<accession>A0ABS4E9E8</accession>
<dbReference type="PANTHER" id="PTHR30588:SF0">
    <property type="entry name" value="BRANCHED-CHAIN AMINO ACID PERMEASE BRNQ"/>
    <property type="match status" value="1"/>
</dbReference>
<organism evidence="10 11">
    <name type="scientific">Metaclostridioides mangenotii</name>
    <dbReference type="NCBI Taxonomy" id="1540"/>
    <lineage>
        <taxon>Bacteria</taxon>
        <taxon>Bacillati</taxon>
        <taxon>Bacillota</taxon>
        <taxon>Clostridia</taxon>
        <taxon>Peptostreptococcales</taxon>
        <taxon>Peptostreptococcaceae</taxon>
        <taxon>Metaclostridioides</taxon>
    </lineage>
</organism>
<protein>
    <recommendedName>
        <fullName evidence="9">Branched-chain amino acid transport system carrier protein</fullName>
    </recommendedName>
</protein>
<feature type="transmembrane region" description="Helical" evidence="9">
    <location>
        <begin position="12"/>
        <end position="30"/>
    </location>
</feature>
<dbReference type="Pfam" id="PF05525">
    <property type="entry name" value="Branch_AA_trans"/>
    <property type="match status" value="1"/>
</dbReference>
<keyword evidence="11" id="KW-1185">Reference proteome</keyword>
<comment type="function">
    <text evidence="9">Component of the transport system for branched-chain amino acids.</text>
</comment>
<evidence type="ECO:0000256" key="2">
    <source>
        <dbReference type="ARBA" id="ARBA00008540"/>
    </source>
</evidence>
<keyword evidence="8 9" id="KW-0472">Membrane</keyword>
<evidence type="ECO:0000313" key="11">
    <source>
        <dbReference type="Proteomes" id="UP000767291"/>
    </source>
</evidence>
<dbReference type="InterPro" id="IPR004685">
    <property type="entry name" value="Brnchd-chn_aa_trnsp_Livcs"/>
</dbReference>
<feature type="transmembrane region" description="Helical" evidence="9">
    <location>
        <begin position="372"/>
        <end position="392"/>
    </location>
</feature>
<feature type="transmembrane region" description="Helical" evidence="9">
    <location>
        <begin position="120"/>
        <end position="138"/>
    </location>
</feature>
<feature type="transmembrane region" description="Helical" evidence="9">
    <location>
        <begin position="82"/>
        <end position="100"/>
    </location>
</feature>
<keyword evidence="7 9" id="KW-1133">Transmembrane helix</keyword>
<evidence type="ECO:0000256" key="3">
    <source>
        <dbReference type="ARBA" id="ARBA00022448"/>
    </source>
</evidence>
<keyword evidence="6 9" id="KW-0029">Amino-acid transport</keyword>
<dbReference type="PANTHER" id="PTHR30588">
    <property type="entry name" value="BRANCHED-CHAIN AMINO ACID TRANSPORT SYSTEM 2 CARRIER PROTEIN"/>
    <property type="match status" value="1"/>
</dbReference>
<comment type="caution">
    <text evidence="10">The sequence shown here is derived from an EMBL/GenBank/DDBJ whole genome shotgun (WGS) entry which is preliminary data.</text>
</comment>
<dbReference type="RefSeq" id="WP_209456046.1">
    <property type="nucleotide sequence ID" value="NZ_BAAACS010000012.1"/>
</dbReference>